<evidence type="ECO:0000313" key="5">
    <source>
        <dbReference type="EMBL" id="CDS15968.1"/>
    </source>
</evidence>
<proteinExistence type="predicted"/>
<name>A0A068W8N5_ECHGR</name>
<dbReference type="GO" id="GO:0031436">
    <property type="term" value="C:BRCA1-BARD1 complex"/>
    <property type="evidence" value="ECO:0007669"/>
    <property type="project" value="TreeGrafter"/>
</dbReference>
<evidence type="ECO:0000256" key="4">
    <source>
        <dbReference type="SAM" id="MobiDB-lite"/>
    </source>
</evidence>
<feature type="repeat" description="ANK" evidence="3">
    <location>
        <begin position="84"/>
        <end position="109"/>
    </location>
</feature>
<evidence type="ECO:0000256" key="1">
    <source>
        <dbReference type="ARBA" id="ARBA00022737"/>
    </source>
</evidence>
<dbReference type="SUPFAM" id="SSF48403">
    <property type="entry name" value="Ankyrin repeat"/>
    <property type="match status" value="1"/>
</dbReference>
<dbReference type="GO" id="GO:0070531">
    <property type="term" value="C:BRCA1-A complex"/>
    <property type="evidence" value="ECO:0007669"/>
    <property type="project" value="TreeGrafter"/>
</dbReference>
<dbReference type="AlphaFoldDB" id="A0A068W8N5"/>
<feature type="repeat" description="ANK" evidence="3">
    <location>
        <begin position="51"/>
        <end position="83"/>
    </location>
</feature>
<reference evidence="5" key="2">
    <citation type="submission" date="2014-06" db="EMBL/GenBank/DDBJ databases">
        <authorList>
            <person name="Aslett M."/>
        </authorList>
    </citation>
    <scope>NUCLEOTIDE SEQUENCE</scope>
</reference>
<dbReference type="Pfam" id="PF12796">
    <property type="entry name" value="Ank_2"/>
    <property type="match status" value="1"/>
</dbReference>
<protein>
    <submittedName>
        <fullName evidence="5 7">Ankyrin repeat domain containing protein</fullName>
    </submittedName>
</protein>
<evidence type="ECO:0000313" key="6">
    <source>
        <dbReference type="Proteomes" id="UP000492820"/>
    </source>
</evidence>
<dbReference type="PANTHER" id="PTHR24171">
    <property type="entry name" value="ANKYRIN REPEAT DOMAIN-CONTAINING PROTEIN 39-RELATED"/>
    <property type="match status" value="1"/>
</dbReference>
<keyword evidence="1" id="KW-0677">Repeat</keyword>
<dbReference type="PROSITE" id="PS50088">
    <property type="entry name" value="ANK_REPEAT"/>
    <property type="match status" value="2"/>
</dbReference>
<dbReference type="InterPro" id="IPR002110">
    <property type="entry name" value="Ankyrin_rpt"/>
</dbReference>
<dbReference type="PROSITE" id="PS50297">
    <property type="entry name" value="ANK_REP_REGION"/>
    <property type="match status" value="2"/>
</dbReference>
<reference evidence="5 6" key="1">
    <citation type="journal article" date="2013" name="Nature">
        <title>The genomes of four tapeworm species reveal adaptations to parasitism.</title>
        <authorList>
            <person name="Tsai I.J."/>
            <person name="Zarowiecki M."/>
            <person name="Holroyd N."/>
            <person name="Garciarrubio A."/>
            <person name="Sanchez-Flores A."/>
            <person name="Brooks K.L."/>
            <person name="Tracey A."/>
            <person name="Bobes R.J."/>
            <person name="Fragoso G."/>
            <person name="Sciutto E."/>
            <person name="Aslett M."/>
            <person name="Beasley H."/>
            <person name="Bennett H.M."/>
            <person name="Cai J."/>
            <person name="Camicia F."/>
            <person name="Clark R."/>
            <person name="Cucher M."/>
            <person name="De Silva N."/>
            <person name="Day T.A."/>
            <person name="Deplazes P."/>
            <person name="Estrada K."/>
            <person name="Fernandez C."/>
            <person name="Holland P.W."/>
            <person name="Hou J."/>
            <person name="Hu S."/>
            <person name="Huckvale T."/>
            <person name="Hung S.S."/>
            <person name="Kamenetzky L."/>
            <person name="Keane J.A."/>
            <person name="Kiss F."/>
            <person name="Koziol U."/>
            <person name="Lambert O."/>
            <person name="Liu K."/>
            <person name="Luo X."/>
            <person name="Luo Y."/>
            <person name="Macchiaroli N."/>
            <person name="Nichol S."/>
            <person name="Paps J."/>
            <person name="Parkinson J."/>
            <person name="Pouchkina-Stantcheva N."/>
            <person name="Riddiford N."/>
            <person name="Rosenzvit M."/>
            <person name="Salinas G."/>
            <person name="Wasmuth J.D."/>
            <person name="Zamanian M."/>
            <person name="Zheng Y."/>
            <person name="Cai X."/>
            <person name="Soberon X."/>
            <person name="Olson P.D."/>
            <person name="Laclette J.P."/>
            <person name="Brehm K."/>
            <person name="Berriman M."/>
            <person name="Garciarrubio A."/>
            <person name="Bobes R.J."/>
            <person name="Fragoso G."/>
            <person name="Sanchez-Flores A."/>
            <person name="Estrada K."/>
            <person name="Cevallos M.A."/>
            <person name="Morett E."/>
            <person name="Gonzalez V."/>
            <person name="Portillo T."/>
            <person name="Ochoa-Leyva A."/>
            <person name="Jose M.V."/>
            <person name="Sciutto E."/>
            <person name="Landa A."/>
            <person name="Jimenez L."/>
            <person name="Valdes V."/>
            <person name="Carrero J.C."/>
            <person name="Larralde C."/>
            <person name="Morales-Montor J."/>
            <person name="Limon-Lason J."/>
            <person name="Soberon X."/>
            <person name="Laclette J.P."/>
        </authorList>
    </citation>
    <scope>NUCLEOTIDE SEQUENCE [LARGE SCALE GENOMIC DNA]</scope>
</reference>
<organism evidence="5">
    <name type="scientific">Echinococcus granulosus</name>
    <name type="common">Hydatid tapeworm</name>
    <dbReference type="NCBI Taxonomy" id="6210"/>
    <lineage>
        <taxon>Eukaryota</taxon>
        <taxon>Metazoa</taxon>
        <taxon>Spiralia</taxon>
        <taxon>Lophotrochozoa</taxon>
        <taxon>Platyhelminthes</taxon>
        <taxon>Cestoda</taxon>
        <taxon>Eucestoda</taxon>
        <taxon>Cyclophyllidea</taxon>
        <taxon>Taeniidae</taxon>
        <taxon>Echinococcus</taxon>
        <taxon>Echinococcus granulosus group</taxon>
    </lineage>
</organism>
<dbReference type="InterPro" id="IPR036770">
    <property type="entry name" value="Ankyrin_rpt-contain_sf"/>
</dbReference>
<dbReference type="PANTHER" id="PTHR24171:SF8">
    <property type="entry name" value="BRCA1-ASSOCIATED RING DOMAIN PROTEIN 1"/>
    <property type="match status" value="1"/>
</dbReference>
<accession>A0A068W8N5</accession>
<gene>
    <name evidence="7" type="primary">EGR_01427</name>
    <name evidence="5" type="ORF">EgrG_000837900</name>
</gene>
<evidence type="ECO:0000256" key="2">
    <source>
        <dbReference type="ARBA" id="ARBA00023043"/>
    </source>
</evidence>
<evidence type="ECO:0000313" key="7">
    <source>
        <dbReference type="WBParaSite" id="EgrG_000837900"/>
    </source>
</evidence>
<dbReference type="SMART" id="SM00248">
    <property type="entry name" value="ANK"/>
    <property type="match status" value="3"/>
</dbReference>
<dbReference type="WBParaSite" id="EgrG_000837900">
    <property type="protein sequence ID" value="EgrG_000837900"/>
    <property type="gene ID" value="EgrG_000837900"/>
</dbReference>
<evidence type="ECO:0000256" key="3">
    <source>
        <dbReference type="PROSITE-ProRule" id="PRU00023"/>
    </source>
</evidence>
<feature type="region of interest" description="Disordered" evidence="4">
    <location>
        <begin position="162"/>
        <end position="189"/>
    </location>
</feature>
<sequence length="189" mass="20834">MGGEEGLPRIVYPRAHFYLEEALCEAACTNDLNRARRILMERVDPNWINGFGLSPLHIACKNGNFEVAKILVCNRAIVDLENAIGVTPLHLAAKNNHLKCAQLLLLSGAAAGKPTWSLCTPREYAPSGSRLRKVLELAEQGIPPDPAHVFEMSVEPLVPKFSIPPKPPEREQKNNIFSIDVAPVGKKKR</sequence>
<dbReference type="GO" id="GO:0004842">
    <property type="term" value="F:ubiquitin-protein transferase activity"/>
    <property type="evidence" value="ECO:0007669"/>
    <property type="project" value="TreeGrafter"/>
</dbReference>
<dbReference type="GO" id="GO:0085020">
    <property type="term" value="P:protein K6-linked ubiquitination"/>
    <property type="evidence" value="ECO:0007669"/>
    <property type="project" value="TreeGrafter"/>
</dbReference>
<dbReference type="Gene3D" id="1.25.40.20">
    <property type="entry name" value="Ankyrin repeat-containing domain"/>
    <property type="match status" value="1"/>
</dbReference>
<keyword evidence="2 3" id="KW-0040">ANK repeat</keyword>
<reference evidence="7" key="3">
    <citation type="submission" date="2020-10" db="UniProtKB">
        <authorList>
            <consortium name="WormBaseParasite"/>
        </authorList>
    </citation>
    <scope>IDENTIFICATION</scope>
</reference>
<dbReference type="OrthoDB" id="6235521at2759"/>
<dbReference type="Proteomes" id="UP000492820">
    <property type="component" value="Unassembled WGS sequence"/>
</dbReference>
<dbReference type="EMBL" id="LK028576">
    <property type="protein sequence ID" value="CDS15968.1"/>
    <property type="molecule type" value="Genomic_DNA"/>
</dbReference>